<dbReference type="AlphaFoldDB" id="A0AAW4MWG7"/>
<sequence length="161" mass="19032">MKMNYDNVHISRWEEIPDFPLYIDQVVSIIEKSLSFLKNDNDAIITKTMINNYVKHKLVKAPIKKKYEREQIAYFTLICLLKSVFSLDEISKFIQLQQSQKELSEFYNMYCDAFERVLKTNHLDSELPDIYNKCILSSVYKIKVSDNLLGEETMEEALKKD</sequence>
<dbReference type="PANTHER" id="PTHR40056:SF1">
    <property type="entry name" value="DUF1836 DOMAIN-CONTAINING PROTEIN"/>
    <property type="match status" value="1"/>
</dbReference>
<reference evidence="1 4" key="1">
    <citation type="submission" date="2021-06" db="EMBL/GenBank/DDBJ databases">
        <title>Collection of gut derived symbiotic bacterial strains cultured from healthy donors.</title>
        <authorList>
            <person name="Lin H."/>
            <person name="Littmann E."/>
            <person name="Pamer E.G."/>
        </authorList>
    </citation>
    <scope>NUCLEOTIDE SEQUENCE</scope>
    <source>
        <strain evidence="2 4">MSK.21.70</strain>
        <strain evidence="1">MSK.21.82</strain>
    </source>
</reference>
<dbReference type="InterPro" id="IPR014975">
    <property type="entry name" value="DUF1836"/>
</dbReference>
<dbReference type="Proteomes" id="UP001197492">
    <property type="component" value="Unassembled WGS sequence"/>
</dbReference>
<keyword evidence="4" id="KW-1185">Reference proteome</keyword>
<dbReference type="EMBL" id="JAHOEF010000010">
    <property type="protein sequence ID" value="MBV3382149.1"/>
    <property type="molecule type" value="Genomic_DNA"/>
</dbReference>
<proteinExistence type="predicted"/>
<dbReference type="Pfam" id="PF08876">
    <property type="entry name" value="DUF1836"/>
    <property type="match status" value="1"/>
</dbReference>
<dbReference type="Proteomes" id="UP001196408">
    <property type="component" value="Unassembled WGS sequence"/>
</dbReference>
<evidence type="ECO:0000313" key="2">
    <source>
        <dbReference type="EMBL" id="MBV3392132.1"/>
    </source>
</evidence>
<accession>A0AAW4MWG7</accession>
<name>A0AAW4MWG7_9FIRM</name>
<protein>
    <submittedName>
        <fullName evidence="1">DUF1836 domain-containing protein</fullName>
    </submittedName>
</protein>
<dbReference type="EMBL" id="JAHOEL010000009">
    <property type="protein sequence ID" value="MBV3392132.1"/>
    <property type="molecule type" value="Genomic_DNA"/>
</dbReference>
<comment type="caution">
    <text evidence="1">The sequence shown here is derived from an EMBL/GenBank/DDBJ whole genome shotgun (WGS) entry which is preliminary data.</text>
</comment>
<evidence type="ECO:0000313" key="4">
    <source>
        <dbReference type="Proteomes" id="UP001197492"/>
    </source>
</evidence>
<dbReference type="PANTHER" id="PTHR40056">
    <property type="entry name" value="HYPOTHETICAL CYTOSOLIC PROTEIN"/>
    <property type="match status" value="1"/>
</dbReference>
<evidence type="ECO:0000313" key="1">
    <source>
        <dbReference type="EMBL" id="MBV3382149.1"/>
    </source>
</evidence>
<gene>
    <name evidence="1" type="ORF">KSV97_02685</name>
    <name evidence="2" type="ORF">KSW06_02480</name>
</gene>
<evidence type="ECO:0000313" key="3">
    <source>
        <dbReference type="Proteomes" id="UP001196408"/>
    </source>
</evidence>
<organism evidence="1 3">
    <name type="scientific">Catenibacterium mitsuokai</name>
    <dbReference type="NCBI Taxonomy" id="100886"/>
    <lineage>
        <taxon>Bacteria</taxon>
        <taxon>Bacillati</taxon>
        <taxon>Bacillota</taxon>
        <taxon>Erysipelotrichia</taxon>
        <taxon>Erysipelotrichales</taxon>
        <taxon>Coprobacillaceae</taxon>
        <taxon>Catenibacterium</taxon>
    </lineage>
</organism>